<dbReference type="GO" id="GO:0010181">
    <property type="term" value="F:FMN binding"/>
    <property type="evidence" value="ECO:0007669"/>
    <property type="project" value="InterPro"/>
</dbReference>
<comment type="caution">
    <text evidence="2">The sequence shown here is derived from an EMBL/GenBank/DDBJ whole genome shotgun (WGS) entry which is preliminary data.</text>
</comment>
<accession>X0WUB1</accession>
<feature type="non-terminal residue" evidence="2">
    <location>
        <position position="120"/>
    </location>
</feature>
<sequence length="120" mass="13903">MAKNCLILYSSYTGHTEKVAERFKSTFEKHGWKCDMFKVRRKAEHILNPPFDLANYDFLCVGSGVILHLPYSEILALIRKQIYGVDPRVPLRDRGEALTYIKEPIPKTLPPTKDERILKL</sequence>
<evidence type="ECO:0000259" key="1">
    <source>
        <dbReference type="Pfam" id="PF00258"/>
    </source>
</evidence>
<evidence type="ECO:0000313" key="2">
    <source>
        <dbReference type="EMBL" id="GAG26797.1"/>
    </source>
</evidence>
<organism evidence="2">
    <name type="scientific">marine sediment metagenome</name>
    <dbReference type="NCBI Taxonomy" id="412755"/>
    <lineage>
        <taxon>unclassified sequences</taxon>
        <taxon>metagenomes</taxon>
        <taxon>ecological metagenomes</taxon>
    </lineage>
</organism>
<reference evidence="2" key="1">
    <citation type="journal article" date="2014" name="Front. Microbiol.">
        <title>High frequency of phylogenetically diverse reductive dehalogenase-homologous genes in deep subseafloor sedimentary metagenomes.</title>
        <authorList>
            <person name="Kawai M."/>
            <person name="Futagami T."/>
            <person name="Toyoda A."/>
            <person name="Takaki Y."/>
            <person name="Nishi S."/>
            <person name="Hori S."/>
            <person name="Arai W."/>
            <person name="Tsubouchi T."/>
            <person name="Morono Y."/>
            <person name="Uchiyama I."/>
            <person name="Ito T."/>
            <person name="Fujiyama A."/>
            <person name="Inagaki F."/>
            <person name="Takami H."/>
        </authorList>
    </citation>
    <scope>NUCLEOTIDE SEQUENCE</scope>
    <source>
        <strain evidence="2">Expedition CK06-06</strain>
    </source>
</reference>
<name>X0WUB1_9ZZZZ</name>
<dbReference type="SUPFAM" id="SSF52218">
    <property type="entry name" value="Flavoproteins"/>
    <property type="match status" value="1"/>
</dbReference>
<dbReference type="Gene3D" id="3.40.50.360">
    <property type="match status" value="1"/>
</dbReference>
<protein>
    <recommendedName>
        <fullName evidence="1">Flavodoxin-like domain-containing protein</fullName>
    </recommendedName>
</protein>
<dbReference type="InterPro" id="IPR008254">
    <property type="entry name" value="Flavodoxin/NO_synth"/>
</dbReference>
<proteinExistence type="predicted"/>
<dbReference type="AlphaFoldDB" id="X0WUB1"/>
<gene>
    <name evidence="2" type="ORF">S01H1_55676</name>
</gene>
<dbReference type="InterPro" id="IPR029039">
    <property type="entry name" value="Flavoprotein-like_sf"/>
</dbReference>
<dbReference type="EMBL" id="BARS01036202">
    <property type="protein sequence ID" value="GAG26797.1"/>
    <property type="molecule type" value="Genomic_DNA"/>
</dbReference>
<feature type="domain" description="Flavodoxin-like" evidence="1">
    <location>
        <begin position="7"/>
        <end position="50"/>
    </location>
</feature>
<dbReference type="Pfam" id="PF00258">
    <property type="entry name" value="Flavodoxin_1"/>
    <property type="match status" value="1"/>
</dbReference>